<protein>
    <recommendedName>
        <fullName evidence="7">Phenylalanine--tRNA ligase beta subunit</fullName>
        <ecNumber evidence="6">6.1.1.20</ecNumber>
    </recommendedName>
    <alternativeName>
        <fullName evidence="19">Phenylalanyl-tRNA synthetase beta subunit</fullName>
    </alternativeName>
</protein>
<dbReference type="PROSITE" id="PS51483">
    <property type="entry name" value="B5"/>
    <property type="match status" value="1"/>
</dbReference>
<keyword evidence="17 22" id="KW-0472">Membrane</keyword>
<keyword evidence="13" id="KW-0067">ATP-binding</keyword>
<dbReference type="Pfam" id="PF03483">
    <property type="entry name" value="B3_4"/>
    <property type="match status" value="1"/>
</dbReference>
<proteinExistence type="inferred from homology"/>
<evidence type="ECO:0000259" key="23">
    <source>
        <dbReference type="PROSITE" id="PS51483"/>
    </source>
</evidence>
<dbReference type="InterPro" id="IPR045864">
    <property type="entry name" value="aa-tRNA-synth_II/BPL/LPL"/>
</dbReference>
<comment type="subcellular location">
    <subcellularLocation>
        <location evidence="3">Cytoplasm</location>
    </subcellularLocation>
    <subcellularLocation>
        <location evidence="2">Membrane</location>
        <topology evidence="2">Multi-pass membrane protein</topology>
    </subcellularLocation>
</comment>
<keyword evidence="11" id="KW-0479">Metal-binding</keyword>
<name>A0A915LDU3_MELJA</name>
<dbReference type="GO" id="GO:0003723">
    <property type="term" value="F:RNA binding"/>
    <property type="evidence" value="ECO:0007669"/>
    <property type="project" value="InterPro"/>
</dbReference>
<dbReference type="PANTHER" id="PTHR10947:SF0">
    <property type="entry name" value="PHENYLALANINE--TRNA LIGASE BETA SUBUNIT"/>
    <property type="match status" value="1"/>
</dbReference>
<evidence type="ECO:0000256" key="21">
    <source>
        <dbReference type="SAM" id="Coils"/>
    </source>
</evidence>
<dbReference type="AlphaFoldDB" id="A0A915LDU3"/>
<dbReference type="NCBIfam" id="TIGR00471">
    <property type="entry name" value="pheT_arch"/>
    <property type="match status" value="1"/>
</dbReference>
<feature type="transmembrane region" description="Helical" evidence="22">
    <location>
        <begin position="760"/>
        <end position="782"/>
    </location>
</feature>
<keyword evidence="21" id="KW-0175">Coiled coil</keyword>
<dbReference type="Pfam" id="PF03484">
    <property type="entry name" value="B5"/>
    <property type="match status" value="1"/>
</dbReference>
<evidence type="ECO:0000256" key="17">
    <source>
        <dbReference type="ARBA" id="ARBA00023136"/>
    </source>
</evidence>
<dbReference type="EC" id="6.1.1.20" evidence="6"/>
<comment type="cofactor">
    <cofactor evidence="1">
        <name>Mg(2+)</name>
        <dbReference type="ChEBI" id="CHEBI:18420"/>
    </cofactor>
</comment>
<dbReference type="InterPro" id="IPR020825">
    <property type="entry name" value="Phe-tRNA_synthase-like_B3/B4"/>
</dbReference>
<keyword evidence="16 22" id="KW-1133">Transmembrane helix</keyword>
<feature type="coiled-coil region" evidence="21">
    <location>
        <begin position="788"/>
        <end position="850"/>
    </location>
</feature>
<evidence type="ECO:0000256" key="20">
    <source>
        <dbReference type="ARBA" id="ARBA00049255"/>
    </source>
</evidence>
<evidence type="ECO:0000256" key="6">
    <source>
        <dbReference type="ARBA" id="ARBA00012814"/>
    </source>
</evidence>
<evidence type="ECO:0000256" key="11">
    <source>
        <dbReference type="ARBA" id="ARBA00022723"/>
    </source>
</evidence>
<dbReference type="Pfam" id="PF17759">
    <property type="entry name" value="tRNA_synthFbeta"/>
    <property type="match status" value="1"/>
</dbReference>
<keyword evidence="24" id="KW-1185">Reference proteome</keyword>
<dbReference type="PANTHER" id="PTHR10947">
    <property type="entry name" value="PHENYLALANYL-TRNA SYNTHETASE BETA CHAIN AND LEUCINE-RICH REPEAT-CONTAINING PROTEIN 47"/>
    <property type="match status" value="1"/>
</dbReference>
<evidence type="ECO:0000256" key="18">
    <source>
        <dbReference type="ARBA" id="ARBA00023146"/>
    </source>
</evidence>
<keyword evidence="15" id="KW-0648">Protein biosynthesis</keyword>
<dbReference type="Pfam" id="PF01956">
    <property type="entry name" value="EMC3_TMCO1"/>
    <property type="match status" value="1"/>
</dbReference>
<dbReference type="FunFam" id="3.30.930.10:FF:000059">
    <property type="entry name" value="phenylalanine--tRNA ligase beta subunit"/>
    <property type="match status" value="1"/>
</dbReference>
<keyword evidence="9" id="KW-0436">Ligase</keyword>
<reference evidence="25" key="1">
    <citation type="submission" date="2022-11" db="UniProtKB">
        <authorList>
            <consortium name="WormBaseParasite"/>
        </authorList>
    </citation>
    <scope>IDENTIFICATION</scope>
</reference>
<comment type="similarity">
    <text evidence="4">Belongs to the phenylalanyl-tRNA synthetase beta subunit family. Type 2 subfamily.</text>
</comment>
<evidence type="ECO:0000256" key="4">
    <source>
        <dbReference type="ARBA" id="ARBA00007438"/>
    </source>
</evidence>
<evidence type="ECO:0000256" key="22">
    <source>
        <dbReference type="SAM" id="Phobius"/>
    </source>
</evidence>
<dbReference type="GO" id="GO:0004826">
    <property type="term" value="F:phenylalanine-tRNA ligase activity"/>
    <property type="evidence" value="ECO:0007669"/>
    <property type="project" value="UniProtKB-EC"/>
</dbReference>
<dbReference type="InterPro" id="IPR004531">
    <property type="entry name" value="Phe-tRNA-synth_IIc_bsu_arc_euk"/>
</dbReference>
<dbReference type="InterPro" id="IPR040659">
    <property type="entry name" value="PhetRS_B1"/>
</dbReference>
<evidence type="ECO:0000256" key="12">
    <source>
        <dbReference type="ARBA" id="ARBA00022741"/>
    </source>
</evidence>
<dbReference type="Gene3D" id="3.50.40.10">
    <property type="entry name" value="Phenylalanyl-trna Synthetase, Chain B, domain 3"/>
    <property type="match status" value="2"/>
</dbReference>
<dbReference type="SMART" id="SM01415">
    <property type="entry name" value="DUF106"/>
    <property type="match status" value="1"/>
</dbReference>
<feature type="domain" description="B5" evidence="23">
    <location>
        <begin position="480"/>
        <end position="559"/>
    </location>
</feature>
<dbReference type="SUPFAM" id="SSF55681">
    <property type="entry name" value="Class II aaRS and biotin synthetases"/>
    <property type="match status" value="1"/>
</dbReference>
<dbReference type="SUPFAM" id="SSF103506">
    <property type="entry name" value="Mitochondrial carrier"/>
    <property type="match status" value="1"/>
</dbReference>
<dbReference type="SMART" id="SM00873">
    <property type="entry name" value="B3_4"/>
    <property type="match status" value="1"/>
</dbReference>
<keyword evidence="12" id="KW-0547">Nucleotide-binding</keyword>
<comment type="subunit">
    <text evidence="5">Tetramer of two alpha and two beta subunits.</text>
</comment>
<evidence type="ECO:0000256" key="9">
    <source>
        <dbReference type="ARBA" id="ARBA00022598"/>
    </source>
</evidence>
<sequence length="951" mass="108303">MAEVGDLNPNNNQVNEALNRHYPEVGGNIDDLKDLNNLDNYQLFRIKLRSGIRETIQVVLCSVISRPFTVVAIRQIAQLIGNETKYLPINPFQPLLLIGAEEGPPGLFSGLMPVIVNGLISVWGTTICIYLVDIVYNKMIKVDGWENLRPYEKQQFAEHLELCASLLPYSPTFNNWFDTYNYLAQNCELYRGDWPCLRKEKGSIQVGPDNKLYGIMPTIAVKKRLLDKHLGTCLTQEEVDELCFQYGLELDDVLIEKNETTGVDEEIYKIEIPANRYDLLCVEGLTRALLIFQNKIKIPSYRLSEVKPLTIIVEKETANVRKFVVGAVLRDIKLDADIYSSFIDLQDKLHQNIGRKRTLASIGTHDLDTIKGPFKYCARKPEEIIFKPLNQNKEDKPLYPVIYDSQGIVCSLPPIINSDHSKITLNTKNIFIEATGTDLKKLEIVLDTVVTIFSQYCKEPFLVEPVEIVDGKGSCVYPKFKAWKGKVDVKNMSRKIGIAPINIDKAMQFLAKMSLTCSNVEKNETQIEVKAPPTRHDILHECDLVEDLALAFGYNNIPPLLPQSNTVAEPFNLNKLSDQLRLQMAMSGWTEIMNFALCSTEDVGNKLRRPELELKSVVKIANPKTLEFQVVRNSLLPGILKTISNNKDMPLPLKLFEVQDVVFIDNTRDTKCRNERHLAAVFYSKNGAFEIIHGLLDRIMQMLNVNYIENTKDFNGEIKGYKIQQKDDPTFFDGRCAEIIYKNHSIGTFGVLHPEMYSDAFLIIFIALFTALLGEGLTWLLVYRSEEYKRLKYSMERKTKKLEKKKETIGAVDQGVGTANSASKTTKRKIEREEERLKSTNRDLSMFRMKSMMAIGFVFTTLLSTFSSIFEGRVVAKLPFEPISWVQGLSHRNLVGEDYTDCSFIFLYILCTMTLRQNLQKMLGFAPSRTLSRQNQGGFFGQSSQSNQLFR</sequence>
<keyword evidence="14" id="KW-0460">Magnesium</keyword>
<dbReference type="InterPro" id="IPR005147">
    <property type="entry name" value="tRNA_synthase_B5-dom"/>
</dbReference>
<keyword evidence="8" id="KW-0963">Cytoplasm</keyword>
<dbReference type="InterPro" id="IPR045060">
    <property type="entry name" value="Phe-tRNA-ligase_IIc_bsu"/>
</dbReference>
<dbReference type="InterPro" id="IPR002809">
    <property type="entry name" value="EMC3/TMCO1"/>
</dbReference>
<dbReference type="GO" id="GO:0009328">
    <property type="term" value="C:phenylalanine-tRNA ligase complex"/>
    <property type="evidence" value="ECO:0007669"/>
    <property type="project" value="TreeGrafter"/>
</dbReference>
<dbReference type="GO" id="GO:0006432">
    <property type="term" value="P:phenylalanyl-tRNA aminoacylation"/>
    <property type="evidence" value="ECO:0007669"/>
    <property type="project" value="InterPro"/>
</dbReference>
<evidence type="ECO:0000256" key="19">
    <source>
        <dbReference type="ARBA" id="ARBA00033189"/>
    </source>
</evidence>
<dbReference type="InterPro" id="IPR041616">
    <property type="entry name" value="PheRS_beta_core"/>
</dbReference>
<comment type="catalytic activity">
    <reaction evidence="20">
        <text>tRNA(Phe) + L-phenylalanine + ATP = L-phenylalanyl-tRNA(Phe) + AMP + diphosphate + H(+)</text>
        <dbReference type="Rhea" id="RHEA:19413"/>
        <dbReference type="Rhea" id="RHEA-COMP:9668"/>
        <dbReference type="Rhea" id="RHEA-COMP:9699"/>
        <dbReference type="ChEBI" id="CHEBI:15378"/>
        <dbReference type="ChEBI" id="CHEBI:30616"/>
        <dbReference type="ChEBI" id="CHEBI:33019"/>
        <dbReference type="ChEBI" id="CHEBI:58095"/>
        <dbReference type="ChEBI" id="CHEBI:78442"/>
        <dbReference type="ChEBI" id="CHEBI:78531"/>
        <dbReference type="ChEBI" id="CHEBI:456215"/>
        <dbReference type="EC" id="6.1.1.20"/>
    </reaction>
</comment>
<keyword evidence="10 22" id="KW-0812">Transmembrane</keyword>
<evidence type="ECO:0000256" key="2">
    <source>
        <dbReference type="ARBA" id="ARBA00004141"/>
    </source>
</evidence>
<dbReference type="Proteomes" id="UP000887561">
    <property type="component" value="Unplaced"/>
</dbReference>
<dbReference type="SMART" id="SM00874">
    <property type="entry name" value="B5"/>
    <property type="match status" value="1"/>
</dbReference>
<dbReference type="WBParaSite" id="scaffold1083_cov222.g2427">
    <property type="protein sequence ID" value="scaffold1083_cov222.g2427"/>
    <property type="gene ID" value="scaffold1083_cov222.g2427"/>
</dbReference>
<feature type="transmembrane region" description="Helical" evidence="22">
    <location>
        <begin position="852"/>
        <end position="870"/>
    </location>
</feature>
<dbReference type="SUPFAM" id="SSF46955">
    <property type="entry name" value="Putative DNA-binding domain"/>
    <property type="match status" value="2"/>
</dbReference>
<dbReference type="InterPro" id="IPR023395">
    <property type="entry name" value="MCP_dom_sf"/>
</dbReference>
<organism evidence="24 25">
    <name type="scientific">Meloidogyne javanica</name>
    <name type="common">Root-knot nematode worm</name>
    <dbReference type="NCBI Taxonomy" id="6303"/>
    <lineage>
        <taxon>Eukaryota</taxon>
        <taxon>Metazoa</taxon>
        <taxon>Ecdysozoa</taxon>
        <taxon>Nematoda</taxon>
        <taxon>Chromadorea</taxon>
        <taxon>Rhabditida</taxon>
        <taxon>Tylenchina</taxon>
        <taxon>Tylenchomorpha</taxon>
        <taxon>Tylenchoidea</taxon>
        <taxon>Meloidogynidae</taxon>
        <taxon>Meloidogyninae</taxon>
        <taxon>Meloidogyne</taxon>
        <taxon>Meloidogyne incognita group</taxon>
    </lineage>
</organism>
<evidence type="ECO:0000256" key="15">
    <source>
        <dbReference type="ARBA" id="ARBA00022917"/>
    </source>
</evidence>
<dbReference type="InterPro" id="IPR005146">
    <property type="entry name" value="B3/B4_tRNA-bd"/>
</dbReference>
<dbReference type="GO" id="GO:0016020">
    <property type="term" value="C:membrane"/>
    <property type="evidence" value="ECO:0007669"/>
    <property type="project" value="UniProtKB-SubCell"/>
</dbReference>
<dbReference type="GO" id="GO:0005524">
    <property type="term" value="F:ATP binding"/>
    <property type="evidence" value="ECO:0007669"/>
    <property type="project" value="UniProtKB-KW"/>
</dbReference>
<evidence type="ECO:0000256" key="5">
    <source>
        <dbReference type="ARBA" id="ARBA00011209"/>
    </source>
</evidence>
<evidence type="ECO:0000256" key="8">
    <source>
        <dbReference type="ARBA" id="ARBA00022490"/>
    </source>
</evidence>
<dbReference type="InterPro" id="IPR009061">
    <property type="entry name" value="DNA-bd_dom_put_sf"/>
</dbReference>
<dbReference type="SUPFAM" id="SSF56037">
    <property type="entry name" value="PheT/TilS domain"/>
    <property type="match status" value="1"/>
</dbReference>
<evidence type="ECO:0000256" key="1">
    <source>
        <dbReference type="ARBA" id="ARBA00001946"/>
    </source>
</evidence>
<evidence type="ECO:0000256" key="3">
    <source>
        <dbReference type="ARBA" id="ARBA00004496"/>
    </source>
</evidence>
<dbReference type="GO" id="GO:0000287">
    <property type="term" value="F:magnesium ion binding"/>
    <property type="evidence" value="ECO:0007669"/>
    <property type="project" value="InterPro"/>
</dbReference>
<dbReference type="Pfam" id="PF18262">
    <property type="entry name" value="PhetRS_B1"/>
    <property type="match status" value="1"/>
</dbReference>
<evidence type="ECO:0000313" key="25">
    <source>
        <dbReference type="WBParaSite" id="scaffold1083_cov222.g2427"/>
    </source>
</evidence>
<evidence type="ECO:0000256" key="10">
    <source>
        <dbReference type="ARBA" id="ARBA00022692"/>
    </source>
</evidence>
<keyword evidence="18" id="KW-0030">Aminoacyl-tRNA synthetase</keyword>
<evidence type="ECO:0000256" key="13">
    <source>
        <dbReference type="ARBA" id="ARBA00022840"/>
    </source>
</evidence>
<dbReference type="CDD" id="cd00769">
    <property type="entry name" value="PheRS_beta_core"/>
    <property type="match status" value="1"/>
</dbReference>
<accession>A0A915LDU3</accession>
<dbReference type="Gene3D" id="3.30.930.10">
    <property type="entry name" value="Bira Bifunctional Protein, Domain 2"/>
    <property type="match status" value="1"/>
</dbReference>
<evidence type="ECO:0000256" key="14">
    <source>
        <dbReference type="ARBA" id="ARBA00022842"/>
    </source>
</evidence>
<evidence type="ECO:0000256" key="7">
    <source>
        <dbReference type="ARBA" id="ARBA00017032"/>
    </source>
</evidence>
<evidence type="ECO:0000256" key="16">
    <source>
        <dbReference type="ARBA" id="ARBA00022989"/>
    </source>
</evidence>
<evidence type="ECO:0000313" key="24">
    <source>
        <dbReference type="Proteomes" id="UP000887561"/>
    </source>
</evidence>
<dbReference type="Gene3D" id="3.30.56.10">
    <property type="match status" value="2"/>
</dbReference>